<dbReference type="OrthoDB" id="2564812at2759"/>
<reference evidence="6 7" key="1">
    <citation type="journal article" date="2018" name="BMC Genomics">
        <title>Genomic evidence for intraspecific hybridization in a clonal and extremely halotolerant yeast.</title>
        <authorList>
            <person name="Gostincar C."/>
            <person name="Stajich J.E."/>
            <person name="Zupancic J."/>
            <person name="Zalar P."/>
            <person name="Gunde-Cimerman N."/>
        </authorList>
    </citation>
    <scope>NUCLEOTIDE SEQUENCE [LARGE SCALE GENOMIC DNA]</scope>
    <source>
        <strain evidence="5 6">EXF-6651</strain>
        <strain evidence="4 8">EXF-6654</strain>
        <strain evidence="3 7">EXF-6656</strain>
    </source>
</reference>
<sequence length="407" mass="43410">MTATRHPFSLRSSACIPSTAVRPDTNGGSHEPNRDKSKYALYHHVGKPHPRCQRRASTIKQRGTSFISLGLRLSLSARSWRKMQSLMLAVLLGLLVCCQGVGAQDVYTAEPWEGAHADLIYDRSPPPVQLQVRDETSPATASSIRSLPTGTDESTSAISTATPTAAGNLPTPFDSSLGNNFTAPSCPTFFRNFMSNETFVNCLPLSLLLQTSNSFFTALQSPVLLAQTMDASCSANFTHCSALMSSLARTIKQPSTCGDDYKLQNPMVRQAYAGFVAYETLYRVGCLTDADGDYCFSNAVSNMTAPTSSYVYYLPLGVQLPAGTRPSCNDCLQDTMQVFAQAAANKSTPLAETYGDAGQMIQMACGPSYAVDAVQRTNAAAAAAMGSPPVGLGVTVLLAMVVSLICL</sequence>
<evidence type="ECO:0000313" key="6">
    <source>
        <dbReference type="Proteomes" id="UP000276864"/>
    </source>
</evidence>
<dbReference type="InterPro" id="IPR056146">
    <property type="entry name" value="DUF7729"/>
</dbReference>
<dbReference type="AlphaFoldDB" id="A0A3M6X5E6"/>
<dbReference type="EMBL" id="QWIM01000154">
    <property type="protein sequence ID" value="RMY38776.1"/>
    <property type="molecule type" value="Genomic_DNA"/>
</dbReference>
<dbReference type="VEuPathDB" id="FungiDB:BTJ68_02866"/>
<comment type="caution">
    <text evidence="3">The sequence shown here is derived from an EMBL/GenBank/DDBJ whole genome shotgun (WGS) entry which is preliminary data.</text>
</comment>
<evidence type="ECO:0000313" key="4">
    <source>
        <dbReference type="EMBL" id="RMY15334.1"/>
    </source>
</evidence>
<dbReference type="PANTHER" id="PTHR39460:SF1">
    <property type="entry name" value="C6 TRANSCRIPTION FACTOR"/>
    <property type="match status" value="1"/>
</dbReference>
<dbReference type="EMBL" id="QWIK01000037">
    <property type="protein sequence ID" value="RMY15334.1"/>
    <property type="molecule type" value="Genomic_DNA"/>
</dbReference>
<name>A0A3M6X5E6_HORWE</name>
<evidence type="ECO:0000313" key="8">
    <source>
        <dbReference type="Proteomes" id="UP000282582"/>
    </source>
</evidence>
<organism evidence="3 7">
    <name type="scientific">Hortaea werneckii</name>
    <name type="common">Black yeast</name>
    <name type="synonym">Cladosporium werneckii</name>
    <dbReference type="NCBI Taxonomy" id="91943"/>
    <lineage>
        <taxon>Eukaryota</taxon>
        <taxon>Fungi</taxon>
        <taxon>Dikarya</taxon>
        <taxon>Ascomycota</taxon>
        <taxon>Pezizomycotina</taxon>
        <taxon>Dothideomycetes</taxon>
        <taxon>Dothideomycetidae</taxon>
        <taxon>Mycosphaerellales</taxon>
        <taxon>Teratosphaeriaceae</taxon>
        <taxon>Hortaea</taxon>
    </lineage>
</organism>
<feature type="compositionally biased region" description="Low complexity" evidence="1">
    <location>
        <begin position="154"/>
        <end position="166"/>
    </location>
</feature>
<proteinExistence type="predicted"/>
<dbReference type="EMBL" id="QWIJ01000192">
    <property type="protein sequence ID" value="RMX85941.1"/>
    <property type="molecule type" value="Genomic_DNA"/>
</dbReference>
<feature type="region of interest" description="Disordered" evidence="1">
    <location>
        <begin position="129"/>
        <end position="166"/>
    </location>
</feature>
<evidence type="ECO:0000256" key="1">
    <source>
        <dbReference type="SAM" id="MobiDB-lite"/>
    </source>
</evidence>
<protein>
    <recommendedName>
        <fullName evidence="2">DUF7729 domain-containing protein</fullName>
    </recommendedName>
</protein>
<accession>A0A3M6X5E6</accession>
<evidence type="ECO:0000313" key="3">
    <source>
        <dbReference type="EMBL" id="RMX85941.1"/>
    </source>
</evidence>
<feature type="domain" description="DUF7729" evidence="2">
    <location>
        <begin position="169"/>
        <end position="371"/>
    </location>
</feature>
<dbReference type="Pfam" id="PF24855">
    <property type="entry name" value="DUF7729"/>
    <property type="match status" value="1"/>
</dbReference>
<dbReference type="PANTHER" id="PTHR39460">
    <property type="entry name" value="EXPRESSED PROTEIN"/>
    <property type="match status" value="1"/>
</dbReference>
<evidence type="ECO:0000313" key="7">
    <source>
        <dbReference type="Proteomes" id="UP000281245"/>
    </source>
</evidence>
<evidence type="ECO:0000259" key="2">
    <source>
        <dbReference type="Pfam" id="PF24855"/>
    </source>
</evidence>
<evidence type="ECO:0000313" key="5">
    <source>
        <dbReference type="EMBL" id="RMY38776.1"/>
    </source>
</evidence>
<dbReference type="Proteomes" id="UP000282582">
    <property type="component" value="Unassembled WGS sequence"/>
</dbReference>
<gene>
    <name evidence="5" type="ORF">D0866_02366</name>
    <name evidence="4" type="ORF">D0868_00935</name>
    <name evidence="3" type="ORF">D0869_03442</name>
</gene>
<dbReference type="Proteomes" id="UP000276864">
    <property type="component" value="Unassembled WGS sequence"/>
</dbReference>
<feature type="compositionally biased region" description="Polar residues" evidence="1">
    <location>
        <begin position="137"/>
        <end position="153"/>
    </location>
</feature>
<dbReference type="Proteomes" id="UP000281245">
    <property type="component" value="Unassembled WGS sequence"/>
</dbReference>